<dbReference type="Gene3D" id="1.20.58.80">
    <property type="entry name" value="Phosphotransferase system, lactose/cellobiose-type IIA subunit"/>
    <property type="match status" value="1"/>
</dbReference>
<protein>
    <recommendedName>
        <fullName evidence="3">1,3-beta-glucan synthase</fullName>
        <ecNumber evidence="3">2.4.1.34</ecNumber>
    </recommendedName>
</protein>
<dbReference type="GO" id="GO:0000148">
    <property type="term" value="C:1,3-beta-D-glucan synthase complex"/>
    <property type="evidence" value="ECO:0007669"/>
    <property type="project" value="InterPro"/>
</dbReference>
<keyword evidence="4" id="KW-0328">Glycosyltransferase</keyword>
<evidence type="ECO:0000259" key="12">
    <source>
        <dbReference type="SMART" id="SM01205"/>
    </source>
</evidence>
<feature type="transmembrane region" description="Helical" evidence="11">
    <location>
        <begin position="599"/>
        <end position="619"/>
    </location>
</feature>
<evidence type="ECO:0000256" key="7">
    <source>
        <dbReference type="ARBA" id="ARBA00022989"/>
    </source>
</evidence>
<reference evidence="13" key="1">
    <citation type="submission" date="2021-01" db="EMBL/GenBank/DDBJ databases">
        <authorList>
            <person name="Corre E."/>
            <person name="Pelletier E."/>
            <person name="Niang G."/>
            <person name="Scheremetjew M."/>
            <person name="Finn R."/>
            <person name="Kale V."/>
            <person name="Holt S."/>
            <person name="Cochrane G."/>
            <person name="Meng A."/>
            <person name="Brown T."/>
            <person name="Cohen L."/>
        </authorList>
    </citation>
    <scope>NUCLEOTIDE SEQUENCE</scope>
    <source>
        <strain evidence="13">CCMP645</strain>
    </source>
</reference>
<sequence length="1874" mass="211955">MRRMKGGSSANFDEARNMSYTNLAAMAEGFESHSRILPTTARAHSSDLQQSEAEYAKAMEYINSGLKLDQNSPFEAVSYYQKGADAVSRALESAPPGELSDKMQYTLNMVEGRVRDITRDVMGRSITDSQSTVSTPDDGSEVDATTSRPSPALTKRAKQAFNLFDTSKPDSFPRELRVSMRQLQGVFEELYGHFGFQEESVRNQQEHLMMLLANALAQDETEGLSKLHRHFFANYTNWANNLKVNPQTAADGAGRVTDLALFLLIWGEAANLRHVPECLCFLFHQMRKDHRERKRAQGPPVYKPAGWFLSRVIAPLYRVMRVEMNKKTAAGKPAGHTRKCNYDDFNEFFWSNECLQYTYHVTDDGAAAGMKPLSSSSAAAVLETFGSYGAEKRELAAMPVMKRYVERRSWLAPMRSFWRIHAFLLQMLHVMLCFVFCKERNGNVVDGRLLQALLGVSVTHAALSTVQELLRVYILYGMLHTHMFYLVSVVVRLMYKAGMACAIGYFYLAMVDSDPLYARVNVPPSLWLKGVWADHLPLCTVVIAYAVPATLSAATQALPMLSTWVRTRSGPLKLFTDLVEPLNRLYVGKKVHVPCSEKISYDFFWLSLLIVKFVFSYAFQLEPLGEPTRHIWAKDLSDSYLALFLSGKWPNVVVLFVRWAPMVLMYLLDVQIYYMLWVAFYGTMMGWSLHIGEVPNFSVLRERLITASEHFNRKLLSAETPIICVSEPPHAVPCAAATPTPAPTAPTKTSELQESLLAQAAGPEVRNESLRYFSDAWNAVIGDLRAADLLSNHEQHVLKFNSWAGLGFSRCTYLPTFCTAGKLAEAFHFVRSVGEQARHQAFKKRGALERQMQSAIVANTPMREAVVEFFELSRWLLKTLLGVRHDELLLKISAEALRSLSNGKLLDILVPANLHKLSSSVTALAKEVMNASLETAADGKQTLSAETNVSVVTDKLRAVVDDLKSVLSRTASQMASDIEALKFTMGGFFWDEGYAREQLERLLLQTQGRDKLRGLVLLCSTAQLDSQPTHVEVNRRLTWFVGSLFMDMPRAPPVRKAKSWSTLTPFCAEDLLYSARELAAKNEDGVSVLYFLKTVHPDEWQNFLQRVNVRDEAKLFQDRDLLVELRLWASFRGQTLARTVDGMMHNERALRLQAQWEGLAGDALENLVRQKFSYVVSCQLYGAMKRSREQKAADTDFLLQRFPNLRVAYVDKTAHIDRAKGLDGSSALREQVRYYSVLIKGAFHGAEEAVQQVYRVQLPGDIMLGEGKPENQNHAMIFTRGEALQTVDMNQCGYLEEALKFRNLMQEFSQHPGSTIIGFREHIFTGQLSSLASYMALQEGCFVTLTQRVLWDPLRVRLHYGHPDVFDKLFCLTNGGISKASRGINLSEDVYAGFNHVLRGGIIPYIEYVQVGKGRDVGMQQVYKFEAKLASGNAEQCLSRDVYRIGQRLDFTRLFSFYYSGPGFYFNNAATVFAMFLFLYVTLFMHILQLDSHLAVADLLNAQWTLQLGLLLTVPILCFMAVEYGLYSALKQMVQINLSGSLLFFMFHMGTKAYYFDSTLKYGGAKYRPTGRGFVMRHEEFAELFRFYASSHLHNGFELLWGLIVLNTLGQWEHGIASYWRTTWSIWAVMASWLFAPFWFNPLAFDQKKMAEDMHSWWRWMERKDSTALSSWESWWLEEHSYLQTSAWPKKLFILLPAVRYALAFVGVLSALSKEKLQVGFLEELPHFGLLLAILLAITTLVMVLPRTLRDRPVALRSISTLIITLLLVGVPATLARLTLFHAFHYAIAAGYLFAALIRVPFACGPVEELPEIVRAFVMLTCKAYDYLTGGLLIGLSLALSATQFMKHAQNRALLSDTFNQGVEYNRLSRLLIS</sequence>
<evidence type="ECO:0000256" key="5">
    <source>
        <dbReference type="ARBA" id="ARBA00022679"/>
    </source>
</evidence>
<keyword evidence="5" id="KW-0808">Transferase</keyword>
<feature type="domain" description="1,3-beta-glucan synthase component FKS1-like" evidence="12">
    <location>
        <begin position="253"/>
        <end position="362"/>
    </location>
</feature>
<feature type="transmembrane region" description="Helical" evidence="11">
    <location>
        <begin position="1825"/>
        <end position="1846"/>
    </location>
</feature>
<feature type="transmembrane region" description="Helical" evidence="11">
    <location>
        <begin position="417"/>
        <end position="437"/>
    </location>
</feature>
<feature type="transmembrane region" description="Helical" evidence="11">
    <location>
        <begin position="535"/>
        <end position="558"/>
    </location>
</feature>
<feature type="transmembrane region" description="Helical" evidence="11">
    <location>
        <begin position="1508"/>
        <end position="1530"/>
    </location>
</feature>
<evidence type="ECO:0000256" key="8">
    <source>
        <dbReference type="ARBA" id="ARBA00023136"/>
    </source>
</evidence>
<dbReference type="Pfam" id="PF02364">
    <property type="entry name" value="Glucan_synthase"/>
    <property type="match status" value="1"/>
</dbReference>
<evidence type="ECO:0000256" key="1">
    <source>
        <dbReference type="ARBA" id="ARBA00004141"/>
    </source>
</evidence>
<keyword evidence="7 11" id="KW-1133">Transmembrane helix</keyword>
<evidence type="ECO:0000256" key="10">
    <source>
        <dbReference type="SAM" id="MobiDB-lite"/>
    </source>
</evidence>
<evidence type="ECO:0000256" key="9">
    <source>
        <dbReference type="ARBA" id="ARBA00047777"/>
    </source>
</evidence>
<dbReference type="InterPro" id="IPR026899">
    <property type="entry name" value="FKS1-like_dom1"/>
</dbReference>
<organism evidence="13">
    <name type="scientific">Chrysotila carterae</name>
    <name type="common">Marine alga</name>
    <name type="synonym">Syracosphaera carterae</name>
    <dbReference type="NCBI Taxonomy" id="13221"/>
    <lineage>
        <taxon>Eukaryota</taxon>
        <taxon>Haptista</taxon>
        <taxon>Haptophyta</taxon>
        <taxon>Prymnesiophyceae</taxon>
        <taxon>Isochrysidales</taxon>
        <taxon>Isochrysidaceae</taxon>
        <taxon>Chrysotila</taxon>
    </lineage>
</organism>
<feature type="transmembrane region" description="Helical" evidence="11">
    <location>
        <begin position="1784"/>
        <end position="1804"/>
    </location>
</feature>
<dbReference type="SMART" id="SM01205">
    <property type="entry name" value="FKS1_dom1"/>
    <property type="match status" value="1"/>
</dbReference>
<feature type="transmembrane region" description="Helical" evidence="11">
    <location>
        <begin position="482"/>
        <end position="508"/>
    </location>
</feature>
<evidence type="ECO:0000256" key="2">
    <source>
        <dbReference type="ARBA" id="ARBA00009040"/>
    </source>
</evidence>
<comment type="catalytic activity">
    <reaction evidence="9">
        <text>[(1-&gt;3)-beta-D-glucosyl](n) + UDP-alpha-D-glucose = [(1-&gt;3)-beta-D-glucosyl](n+1) + UDP + H(+)</text>
        <dbReference type="Rhea" id="RHEA:21476"/>
        <dbReference type="Rhea" id="RHEA-COMP:11146"/>
        <dbReference type="Rhea" id="RHEA-COMP:14303"/>
        <dbReference type="ChEBI" id="CHEBI:15378"/>
        <dbReference type="ChEBI" id="CHEBI:37671"/>
        <dbReference type="ChEBI" id="CHEBI:58223"/>
        <dbReference type="ChEBI" id="CHEBI:58885"/>
        <dbReference type="EC" id="2.4.1.34"/>
    </reaction>
</comment>
<evidence type="ECO:0000256" key="6">
    <source>
        <dbReference type="ARBA" id="ARBA00022692"/>
    </source>
</evidence>
<gene>
    <name evidence="13" type="ORF">PCAR00345_LOCUS4708</name>
</gene>
<keyword evidence="6 11" id="KW-0812">Transmembrane</keyword>
<proteinExistence type="inferred from homology"/>
<feature type="region of interest" description="Disordered" evidence="10">
    <location>
        <begin position="123"/>
        <end position="150"/>
    </location>
</feature>
<feature type="transmembrane region" description="Helical" evidence="11">
    <location>
        <begin position="1758"/>
        <end position="1778"/>
    </location>
</feature>
<feature type="transmembrane region" description="Helical" evidence="11">
    <location>
        <begin position="1692"/>
        <end position="1713"/>
    </location>
</feature>
<evidence type="ECO:0000313" key="13">
    <source>
        <dbReference type="EMBL" id="CAE0752123.1"/>
    </source>
</evidence>
<name>A0A7S4B2W7_CHRCT</name>
<feature type="transmembrane region" description="Helical" evidence="11">
    <location>
        <begin position="1624"/>
        <end position="1645"/>
    </location>
</feature>
<feature type="transmembrane region" description="Helical" evidence="11">
    <location>
        <begin position="1725"/>
        <end position="1746"/>
    </location>
</feature>
<dbReference type="PANTHER" id="PTHR12741">
    <property type="entry name" value="LYST-INTERACTING PROTEIN LIP5 DOPAMINE RESPONSIVE PROTEIN DRG-1"/>
    <property type="match status" value="1"/>
</dbReference>
<dbReference type="Pfam" id="PF14288">
    <property type="entry name" value="FKS1_dom1"/>
    <property type="match status" value="1"/>
</dbReference>
<feature type="transmembrane region" description="Helical" evidence="11">
    <location>
        <begin position="1536"/>
        <end position="1556"/>
    </location>
</feature>
<comment type="similarity">
    <text evidence="2">Belongs to the glycosyltransferase 48 family.</text>
</comment>
<keyword evidence="8 11" id="KW-0472">Membrane</keyword>
<dbReference type="InterPro" id="IPR003440">
    <property type="entry name" value="Glyco_trans_48_dom"/>
</dbReference>
<dbReference type="PANTHER" id="PTHR12741:SF48">
    <property type="entry name" value="1,3-BETA-GLUCAN SYNTHASE COMPONENT FKS1-RELATED"/>
    <property type="match status" value="1"/>
</dbReference>
<comment type="subcellular location">
    <subcellularLocation>
        <location evidence="1">Membrane</location>
        <topology evidence="1">Multi-pass membrane protein</topology>
    </subcellularLocation>
</comment>
<dbReference type="GO" id="GO:0003843">
    <property type="term" value="F:1,3-beta-D-glucan synthase activity"/>
    <property type="evidence" value="ECO:0007669"/>
    <property type="project" value="UniProtKB-EC"/>
</dbReference>
<accession>A0A7S4B2W7</accession>
<feature type="compositionally biased region" description="Polar residues" evidence="10">
    <location>
        <begin position="126"/>
        <end position="149"/>
    </location>
</feature>
<dbReference type="GO" id="GO:0006075">
    <property type="term" value="P:(1-&gt;3)-beta-D-glucan biosynthetic process"/>
    <property type="evidence" value="ECO:0007669"/>
    <property type="project" value="InterPro"/>
</dbReference>
<evidence type="ECO:0000256" key="4">
    <source>
        <dbReference type="ARBA" id="ARBA00022676"/>
    </source>
</evidence>
<dbReference type="EMBL" id="HBIZ01008152">
    <property type="protein sequence ID" value="CAE0752123.1"/>
    <property type="molecule type" value="Transcribed_RNA"/>
</dbReference>
<evidence type="ECO:0000256" key="3">
    <source>
        <dbReference type="ARBA" id="ARBA00012589"/>
    </source>
</evidence>
<dbReference type="GO" id="GO:0005886">
    <property type="term" value="C:plasma membrane"/>
    <property type="evidence" value="ECO:0007669"/>
    <property type="project" value="TreeGrafter"/>
</dbReference>
<dbReference type="EC" id="2.4.1.34" evidence="3"/>
<evidence type="ECO:0000256" key="11">
    <source>
        <dbReference type="SAM" id="Phobius"/>
    </source>
</evidence>
<feature type="transmembrane region" description="Helical" evidence="11">
    <location>
        <begin position="1464"/>
        <end position="1488"/>
    </location>
</feature>